<keyword evidence="2" id="KW-0949">S-adenosyl-L-methionine</keyword>
<keyword evidence="5" id="KW-0411">Iron-sulfur</keyword>
<proteinExistence type="predicted"/>
<accession>A0ABY3RMK5</accession>
<dbReference type="InterPro" id="IPR007197">
    <property type="entry name" value="rSAM"/>
</dbReference>
<dbReference type="CDD" id="cd01335">
    <property type="entry name" value="Radical_SAM"/>
    <property type="match status" value="1"/>
</dbReference>
<name>A0ABY3RMK5_9BRAD</name>
<keyword evidence="8" id="KW-1185">Reference proteome</keyword>
<evidence type="ECO:0000256" key="4">
    <source>
        <dbReference type="ARBA" id="ARBA00023004"/>
    </source>
</evidence>
<dbReference type="RefSeq" id="WP_231327481.1">
    <property type="nucleotide sequence ID" value="NZ_CP088156.1"/>
</dbReference>
<gene>
    <name evidence="7" type="ORF">LQG66_17795</name>
</gene>
<dbReference type="InterPro" id="IPR013785">
    <property type="entry name" value="Aldolase_TIM"/>
</dbReference>
<dbReference type="SFLD" id="SFLDG01067">
    <property type="entry name" value="SPASM/twitch_domain_containing"/>
    <property type="match status" value="1"/>
</dbReference>
<sequence>MSFKDIELHRAEDFKLESLEIGLTSVCNFACDYCNVVLGKSLLPAETIIDKIKDLEHLKRVKLSGGEVTVHLDECIKVIEFCSSKGIKVQINTNGTLLDAGKIRVLEDVGLDCLHVSLDAYNASDYARYYRKAERFFHKVIDTIQLSAQSHQITTVVETIMFKETVDKAVAIADCIYEAGARHHEVQYGVYVPHTGWNETISKEALQDVMVELVVHKKPDMKMYFSCLPFDKMDFHKRIDGKQDNVFFPSCIEGKKQLHLHHDGSVMICELGHPMILGNVFQGLDLNRMYDSVPKDLLSFTSCGTCRKDQEYPIFLRSLGASAMRVKNV</sequence>
<feature type="domain" description="Radical SAM core" evidence="6">
    <location>
        <begin position="11"/>
        <end position="222"/>
    </location>
</feature>
<protein>
    <submittedName>
        <fullName evidence="7">Radical SAM protein</fullName>
    </submittedName>
</protein>
<evidence type="ECO:0000256" key="5">
    <source>
        <dbReference type="ARBA" id="ARBA00023014"/>
    </source>
</evidence>
<evidence type="ECO:0000313" key="7">
    <source>
        <dbReference type="EMBL" id="UFZ08032.1"/>
    </source>
</evidence>
<organism evidence="7 8">
    <name type="scientific">Bradyrhizobium ontarionense</name>
    <dbReference type="NCBI Taxonomy" id="2898149"/>
    <lineage>
        <taxon>Bacteria</taxon>
        <taxon>Pseudomonadati</taxon>
        <taxon>Pseudomonadota</taxon>
        <taxon>Alphaproteobacteria</taxon>
        <taxon>Hyphomicrobiales</taxon>
        <taxon>Nitrobacteraceae</taxon>
        <taxon>Bradyrhizobium</taxon>
    </lineage>
</organism>
<dbReference type="InterPro" id="IPR050377">
    <property type="entry name" value="Radical_SAM_PqqE_MftC-like"/>
</dbReference>
<dbReference type="PROSITE" id="PS51918">
    <property type="entry name" value="RADICAL_SAM"/>
    <property type="match status" value="1"/>
</dbReference>
<evidence type="ECO:0000259" key="6">
    <source>
        <dbReference type="PROSITE" id="PS51918"/>
    </source>
</evidence>
<dbReference type="Proteomes" id="UP001431010">
    <property type="component" value="Chromosome"/>
</dbReference>
<evidence type="ECO:0000256" key="3">
    <source>
        <dbReference type="ARBA" id="ARBA00022723"/>
    </source>
</evidence>
<dbReference type="Pfam" id="PF04055">
    <property type="entry name" value="Radical_SAM"/>
    <property type="match status" value="1"/>
</dbReference>
<evidence type="ECO:0000313" key="8">
    <source>
        <dbReference type="Proteomes" id="UP001431010"/>
    </source>
</evidence>
<evidence type="ECO:0000256" key="1">
    <source>
        <dbReference type="ARBA" id="ARBA00001966"/>
    </source>
</evidence>
<reference evidence="7" key="1">
    <citation type="journal article" date="2024" name="Antonie Van Leeuwenhoek">
        <title>Bradyrhizobium ontarionense sp. nov., a novel bacterial symbiont isolated from Aeschynomene indica (Indian jointvetch), harbours photosynthesis, nitrogen fixation and nitrous oxide (N2O) reductase genes.</title>
        <authorList>
            <person name="Bromfield E.S.P."/>
            <person name="Cloutier S."/>
        </authorList>
    </citation>
    <scope>NUCLEOTIDE SEQUENCE</scope>
    <source>
        <strain evidence="7">A19</strain>
    </source>
</reference>
<dbReference type="Gene3D" id="3.20.20.70">
    <property type="entry name" value="Aldolase class I"/>
    <property type="match status" value="1"/>
</dbReference>
<dbReference type="InterPro" id="IPR058240">
    <property type="entry name" value="rSAM_sf"/>
</dbReference>
<dbReference type="PANTHER" id="PTHR11228:SF7">
    <property type="entry name" value="PQQA PEPTIDE CYCLASE"/>
    <property type="match status" value="1"/>
</dbReference>
<keyword evidence="3" id="KW-0479">Metal-binding</keyword>
<evidence type="ECO:0000256" key="2">
    <source>
        <dbReference type="ARBA" id="ARBA00022691"/>
    </source>
</evidence>
<dbReference type="EMBL" id="CP088156">
    <property type="protein sequence ID" value="UFZ08032.1"/>
    <property type="molecule type" value="Genomic_DNA"/>
</dbReference>
<dbReference type="SUPFAM" id="SSF102114">
    <property type="entry name" value="Radical SAM enzymes"/>
    <property type="match status" value="1"/>
</dbReference>
<dbReference type="PANTHER" id="PTHR11228">
    <property type="entry name" value="RADICAL SAM DOMAIN PROTEIN"/>
    <property type="match status" value="1"/>
</dbReference>
<comment type="cofactor">
    <cofactor evidence="1">
        <name>[4Fe-4S] cluster</name>
        <dbReference type="ChEBI" id="CHEBI:49883"/>
    </cofactor>
</comment>
<keyword evidence="4" id="KW-0408">Iron</keyword>
<dbReference type="SFLD" id="SFLDS00029">
    <property type="entry name" value="Radical_SAM"/>
    <property type="match status" value="1"/>
</dbReference>